<gene>
    <name evidence="1" type="ORF">SAMN04488505_1032</name>
</gene>
<keyword evidence="2" id="KW-1185">Reference proteome</keyword>
<dbReference type="RefSeq" id="WP_089912009.1">
    <property type="nucleotide sequence ID" value="NZ_FOBB01000003.1"/>
</dbReference>
<dbReference type="AlphaFoldDB" id="A0A1H7UHN7"/>
<dbReference type="Proteomes" id="UP000198984">
    <property type="component" value="Unassembled WGS sequence"/>
</dbReference>
<evidence type="ECO:0000313" key="2">
    <source>
        <dbReference type="Proteomes" id="UP000198984"/>
    </source>
</evidence>
<dbReference type="STRING" id="573321.SAMN04488505_1032"/>
<protein>
    <submittedName>
        <fullName evidence="1">Uncharacterized protein</fullName>
    </submittedName>
</protein>
<proteinExistence type="predicted"/>
<name>A0A1H7UHN7_9BACT</name>
<dbReference type="OrthoDB" id="649619at2"/>
<sequence>MPVELEEVRMGNYFALGKEVIRISEHHYPILTALCDQLQPLRLQAPRLSKLGFNLVRPQDFNNWTKVHHGLPVFLKAAANNRYILQFTGYDKVRVVEYIHELQNIWYWLFAEPLQKKEDLPQEPDSSGALANHAYQPFYLTWDCQFLICTKPHVLWRITSDKPLFEHAGKKLGLKLMQGQAGNTLQNQAIEWLKMELRRMPALTEKGAS</sequence>
<dbReference type="EMBL" id="FOBB01000003">
    <property type="protein sequence ID" value="SEL96254.1"/>
    <property type="molecule type" value="Genomic_DNA"/>
</dbReference>
<organism evidence="1 2">
    <name type="scientific">Chitinophaga rupis</name>
    <dbReference type="NCBI Taxonomy" id="573321"/>
    <lineage>
        <taxon>Bacteria</taxon>
        <taxon>Pseudomonadati</taxon>
        <taxon>Bacteroidota</taxon>
        <taxon>Chitinophagia</taxon>
        <taxon>Chitinophagales</taxon>
        <taxon>Chitinophagaceae</taxon>
        <taxon>Chitinophaga</taxon>
    </lineage>
</organism>
<reference evidence="1 2" key="1">
    <citation type="submission" date="2016-10" db="EMBL/GenBank/DDBJ databases">
        <authorList>
            <person name="de Groot N.N."/>
        </authorList>
    </citation>
    <scope>NUCLEOTIDE SEQUENCE [LARGE SCALE GENOMIC DNA]</scope>
    <source>
        <strain evidence="1 2">DSM 21039</strain>
    </source>
</reference>
<evidence type="ECO:0000313" key="1">
    <source>
        <dbReference type="EMBL" id="SEL96254.1"/>
    </source>
</evidence>
<accession>A0A1H7UHN7</accession>